<evidence type="ECO:0000256" key="6">
    <source>
        <dbReference type="SAM" id="Phobius"/>
    </source>
</evidence>
<keyword evidence="4 6" id="KW-0472">Membrane</keyword>
<evidence type="ECO:0000256" key="5">
    <source>
        <dbReference type="SAM" id="MobiDB-lite"/>
    </source>
</evidence>
<evidence type="ECO:0000256" key="4">
    <source>
        <dbReference type="ARBA" id="ARBA00023136"/>
    </source>
</evidence>
<feature type="region of interest" description="Disordered" evidence="5">
    <location>
        <begin position="1"/>
        <end position="23"/>
    </location>
</feature>
<dbReference type="Gene3D" id="1.20.1250.20">
    <property type="entry name" value="MFS general substrate transporter like domains"/>
    <property type="match status" value="1"/>
</dbReference>
<reference evidence="7" key="1">
    <citation type="submission" date="2018-12" db="EMBL/GenBank/DDBJ databases">
        <authorList>
            <person name="Syme R.A."/>
            <person name="Farfan-Caceres L."/>
            <person name="Lichtenzveig J."/>
        </authorList>
    </citation>
    <scope>NUCLEOTIDE SEQUENCE</scope>
    <source>
        <strain evidence="7">Al4</strain>
    </source>
</reference>
<reference evidence="7" key="2">
    <citation type="submission" date="2020-09" db="EMBL/GenBank/DDBJ databases">
        <title>Reference genome assembly for Australian Ascochyta lentis isolate Al4.</title>
        <authorList>
            <person name="Lee R.C."/>
            <person name="Farfan-Caceres L.M."/>
            <person name="Debler J.W."/>
            <person name="Williams A.H."/>
            <person name="Henares B.M."/>
        </authorList>
    </citation>
    <scope>NUCLEOTIDE SEQUENCE</scope>
    <source>
        <strain evidence="7">Al4</strain>
    </source>
</reference>
<evidence type="ECO:0000313" key="8">
    <source>
        <dbReference type="Proteomes" id="UP000651452"/>
    </source>
</evidence>
<feature type="transmembrane region" description="Helical" evidence="6">
    <location>
        <begin position="113"/>
        <end position="139"/>
    </location>
</feature>
<name>A0A8H7IVZ8_9PLEO</name>
<comment type="caution">
    <text evidence="7">The sequence shown here is derived from an EMBL/GenBank/DDBJ whole genome shotgun (WGS) entry which is preliminary data.</text>
</comment>
<dbReference type="PANTHER" id="PTHR23502:SF181">
    <property type="entry name" value="MAJOR FACILITATOR SUPERFAMILY (MFS) PROFILE DOMAIN-CONTAINING PROTEIN"/>
    <property type="match status" value="1"/>
</dbReference>
<dbReference type="OrthoDB" id="268400at2759"/>
<sequence>MTPILNAQTPDSESAKGLTVRTRDESRPPVDVVKKSWMSIWKPSLVITFNPEASLVKTAVLPVQLLFQQSVLLAVYIYGTSLAAQIILIFAFPSFLTAPPYNFSSSGVGLMEIAAIIGFLFSCFTGRFLADVITAAVICREKGNVYPEQRLFAMLLFSFIALAGCILVAFACSQKLHWAAIAVGFGMVSFGTIYVPNIAITYVVECYPNVLGECLVSINVFKNLVAFVFLFTAVDWVALSGWLQVYMIMFMLLTLGVIGSMLLYFVKRR</sequence>
<organism evidence="7 8">
    <name type="scientific">Ascochyta lentis</name>
    <dbReference type="NCBI Taxonomy" id="205686"/>
    <lineage>
        <taxon>Eukaryota</taxon>
        <taxon>Fungi</taxon>
        <taxon>Dikarya</taxon>
        <taxon>Ascomycota</taxon>
        <taxon>Pezizomycotina</taxon>
        <taxon>Dothideomycetes</taxon>
        <taxon>Pleosporomycetidae</taxon>
        <taxon>Pleosporales</taxon>
        <taxon>Pleosporineae</taxon>
        <taxon>Didymellaceae</taxon>
        <taxon>Ascochyta</taxon>
    </lineage>
</organism>
<feature type="transmembrane region" description="Helical" evidence="6">
    <location>
        <begin position="216"/>
        <end position="239"/>
    </location>
</feature>
<protein>
    <recommendedName>
        <fullName evidence="9">Major facilitator superfamily (MFS) profile domain-containing protein</fullName>
    </recommendedName>
</protein>
<evidence type="ECO:0000256" key="3">
    <source>
        <dbReference type="ARBA" id="ARBA00022989"/>
    </source>
</evidence>
<keyword evidence="3 6" id="KW-1133">Transmembrane helix</keyword>
<dbReference type="PANTHER" id="PTHR23502">
    <property type="entry name" value="MAJOR FACILITATOR SUPERFAMILY"/>
    <property type="match status" value="1"/>
</dbReference>
<evidence type="ECO:0008006" key="9">
    <source>
        <dbReference type="Google" id="ProtNLM"/>
    </source>
</evidence>
<dbReference type="GO" id="GO:0022857">
    <property type="term" value="F:transmembrane transporter activity"/>
    <property type="evidence" value="ECO:0007669"/>
    <property type="project" value="TreeGrafter"/>
</dbReference>
<keyword evidence="2 6" id="KW-0812">Transmembrane</keyword>
<evidence type="ECO:0000313" key="7">
    <source>
        <dbReference type="EMBL" id="KAF9691662.1"/>
    </source>
</evidence>
<evidence type="ECO:0000256" key="1">
    <source>
        <dbReference type="ARBA" id="ARBA00004141"/>
    </source>
</evidence>
<dbReference type="AlphaFoldDB" id="A0A8H7IVZ8"/>
<dbReference type="EMBL" id="RZGK01000020">
    <property type="protein sequence ID" value="KAF9691662.1"/>
    <property type="molecule type" value="Genomic_DNA"/>
</dbReference>
<feature type="transmembrane region" description="Helical" evidence="6">
    <location>
        <begin position="71"/>
        <end position="93"/>
    </location>
</feature>
<keyword evidence="8" id="KW-1185">Reference proteome</keyword>
<feature type="transmembrane region" description="Helical" evidence="6">
    <location>
        <begin position="177"/>
        <end position="204"/>
    </location>
</feature>
<proteinExistence type="predicted"/>
<dbReference type="GO" id="GO:0005886">
    <property type="term" value="C:plasma membrane"/>
    <property type="evidence" value="ECO:0007669"/>
    <property type="project" value="TreeGrafter"/>
</dbReference>
<feature type="transmembrane region" description="Helical" evidence="6">
    <location>
        <begin position="151"/>
        <end position="171"/>
    </location>
</feature>
<gene>
    <name evidence="7" type="ORF">EKO04_010187</name>
</gene>
<evidence type="ECO:0000256" key="2">
    <source>
        <dbReference type="ARBA" id="ARBA00022692"/>
    </source>
</evidence>
<feature type="compositionally biased region" description="Polar residues" evidence="5">
    <location>
        <begin position="1"/>
        <end position="12"/>
    </location>
</feature>
<dbReference type="InterPro" id="IPR036259">
    <property type="entry name" value="MFS_trans_sf"/>
</dbReference>
<accession>A0A8H7IVZ8</accession>
<dbReference type="Proteomes" id="UP000651452">
    <property type="component" value="Unassembled WGS sequence"/>
</dbReference>
<comment type="subcellular location">
    <subcellularLocation>
        <location evidence="1">Membrane</location>
        <topology evidence="1">Multi-pass membrane protein</topology>
    </subcellularLocation>
</comment>
<dbReference type="SUPFAM" id="SSF103473">
    <property type="entry name" value="MFS general substrate transporter"/>
    <property type="match status" value="1"/>
</dbReference>
<feature type="transmembrane region" description="Helical" evidence="6">
    <location>
        <begin position="245"/>
        <end position="266"/>
    </location>
</feature>